<protein>
    <recommendedName>
        <fullName evidence="1">Phosphoinositide phospholipase C</fullName>
        <ecNumber evidence="1">3.1.4.11</ecNumber>
    </recommendedName>
</protein>
<sequence>MAVGDWPCTGDQNLAQSAYLSAALPIWPGIGKASYGKSASSMHGNYNLERRHSPTTAAARQVKSFDFIKNPPKRAALFFDVTRKPSKSKDAQPIPRRRTFNPVNGVRSVQALKRAVDLALFISPTVIHFQGDGTANGRKDIYLSAVIQKRLRKLFDDLRQRESLLSRRNFERFLIDDQGEAAPRLERENYTFEQFLEAWWLCFGLNALKPVDIAQKDLTKPISNYFISSSHNTYLPGNQLKSRSSADEYKKVLRRGCRCVEIDVWDGDSPSSSPDRTLKAPTKPEHTRHLSGSSLHSAAATFVDTVEEKIEQAKQIINGEKPHAPSPSFSQQEFSTSAFGRESAATLDPVTLMDRQEDHHARSRSRQSFRKHEPIVMHGYTLTPPIGFREVCRAVRESAFESSDLPIIVSLEVHCDFEQQELMVQIMKEEWAGLLVEKPHDGCPTARMPRLEELRNKILVKVKKASTPDVSVSGSVLAPSTTWEDEAANSDDERPAAKKVKTLICENLSALAVYTHSEHFKTFESQAAKTPSHIFSISENRILDLHTTKHKEMFLHNRHYFMRAFPKGLRYDSSNMDPSLFWRKGVQMVAMNWQSWDEGMMLNEGMFAGEQGWVLKPPGYRSEDVATTSFDDIPHHTLNLRIVVLAGQHIPLPLEGTSSGSGNTRSFRPFVKCELHIEKQEDRPGVEGLTRTITRKQQTSPGKTDHPDFGSSKNMFEFINVPNVVDQLSFLR</sequence>
<reference evidence="4 5" key="1">
    <citation type="journal article" date="2024" name="J. Plant Pathol.">
        <title>Sequence and assembly of the genome of Seiridium unicorne, isolate CBS 538.82, causal agent of cypress canker disease.</title>
        <authorList>
            <person name="Scali E."/>
            <person name="Rocca G.D."/>
            <person name="Danti R."/>
            <person name="Garbelotto M."/>
            <person name="Barberini S."/>
            <person name="Baroncelli R."/>
            <person name="Emiliani G."/>
        </authorList>
    </citation>
    <scope>NUCLEOTIDE SEQUENCE [LARGE SCALE GENOMIC DNA]</scope>
    <source>
        <strain evidence="4 5">BM-138-508</strain>
    </source>
</reference>
<name>A0ABR2UY49_9PEZI</name>
<gene>
    <name evidence="4" type="ORF">SUNI508_07444</name>
</gene>
<evidence type="ECO:0000313" key="5">
    <source>
        <dbReference type="Proteomes" id="UP001408356"/>
    </source>
</evidence>
<keyword evidence="1" id="KW-0442">Lipid degradation</keyword>
<organism evidence="4 5">
    <name type="scientific">Seiridium unicorne</name>
    <dbReference type="NCBI Taxonomy" id="138068"/>
    <lineage>
        <taxon>Eukaryota</taxon>
        <taxon>Fungi</taxon>
        <taxon>Dikarya</taxon>
        <taxon>Ascomycota</taxon>
        <taxon>Pezizomycotina</taxon>
        <taxon>Sordariomycetes</taxon>
        <taxon>Xylariomycetidae</taxon>
        <taxon>Amphisphaeriales</taxon>
        <taxon>Sporocadaceae</taxon>
        <taxon>Seiridium</taxon>
    </lineage>
</organism>
<dbReference type="CDD" id="cd08598">
    <property type="entry name" value="PI-PLC1c_yeast"/>
    <property type="match status" value="1"/>
</dbReference>
<feature type="region of interest" description="Disordered" evidence="2">
    <location>
        <begin position="683"/>
        <end position="711"/>
    </location>
</feature>
<evidence type="ECO:0000313" key="4">
    <source>
        <dbReference type="EMBL" id="KAK9419469.1"/>
    </source>
</evidence>
<feature type="region of interest" description="Disordered" evidence="2">
    <location>
        <begin position="268"/>
        <end position="294"/>
    </location>
</feature>
<proteinExistence type="predicted"/>
<dbReference type="InterPro" id="IPR001192">
    <property type="entry name" value="PI-PLC_fam"/>
</dbReference>
<evidence type="ECO:0000256" key="1">
    <source>
        <dbReference type="RuleBase" id="RU361133"/>
    </source>
</evidence>
<dbReference type="SMART" id="SM00149">
    <property type="entry name" value="PLCYc"/>
    <property type="match status" value="1"/>
</dbReference>
<dbReference type="InterPro" id="IPR017946">
    <property type="entry name" value="PLC-like_Pdiesterase_TIM-brl"/>
</dbReference>
<dbReference type="PANTHER" id="PTHR10336">
    <property type="entry name" value="PHOSPHOINOSITIDE-SPECIFIC PHOSPHOLIPASE C FAMILY PROTEIN"/>
    <property type="match status" value="1"/>
</dbReference>
<evidence type="ECO:0000256" key="2">
    <source>
        <dbReference type="SAM" id="MobiDB-lite"/>
    </source>
</evidence>
<accession>A0ABR2UY49</accession>
<dbReference type="PROSITE" id="PS50008">
    <property type="entry name" value="PIPLC_Y_DOMAIN"/>
    <property type="match status" value="1"/>
</dbReference>
<dbReference type="InterPro" id="IPR000909">
    <property type="entry name" value="PLipase_C_PInositol-sp_X_dom"/>
</dbReference>
<comment type="caution">
    <text evidence="4">The sequence shown here is derived from an EMBL/GenBank/DDBJ whole genome shotgun (WGS) entry which is preliminary data.</text>
</comment>
<dbReference type="Proteomes" id="UP001408356">
    <property type="component" value="Unassembled WGS sequence"/>
</dbReference>
<dbReference type="SUPFAM" id="SSF51695">
    <property type="entry name" value="PLC-like phosphodiesterases"/>
    <property type="match status" value="1"/>
</dbReference>
<dbReference type="SMART" id="SM00148">
    <property type="entry name" value="PLCXc"/>
    <property type="match status" value="1"/>
</dbReference>
<feature type="compositionally biased region" description="Polar residues" evidence="2">
    <location>
        <begin position="691"/>
        <end position="702"/>
    </location>
</feature>
<comment type="catalytic activity">
    <reaction evidence="1">
        <text>a 1,2-diacyl-sn-glycero-3-phospho-(1D-myo-inositol-4,5-bisphosphate) + H2O = 1D-myo-inositol 1,4,5-trisphosphate + a 1,2-diacyl-sn-glycerol + H(+)</text>
        <dbReference type="Rhea" id="RHEA:33179"/>
        <dbReference type="ChEBI" id="CHEBI:15377"/>
        <dbReference type="ChEBI" id="CHEBI:15378"/>
        <dbReference type="ChEBI" id="CHEBI:17815"/>
        <dbReference type="ChEBI" id="CHEBI:58456"/>
        <dbReference type="ChEBI" id="CHEBI:203600"/>
        <dbReference type="EC" id="3.1.4.11"/>
    </reaction>
</comment>
<dbReference type="Pfam" id="PF00387">
    <property type="entry name" value="PI-PLC-Y"/>
    <property type="match status" value="1"/>
</dbReference>
<keyword evidence="1" id="KW-0378">Hydrolase</keyword>
<dbReference type="EMBL" id="JARVKF010000320">
    <property type="protein sequence ID" value="KAK9419469.1"/>
    <property type="molecule type" value="Genomic_DNA"/>
</dbReference>
<keyword evidence="5" id="KW-1185">Reference proteome</keyword>
<dbReference type="InterPro" id="IPR001711">
    <property type="entry name" value="PLipase_C_Pinositol-sp_Y"/>
</dbReference>
<dbReference type="Gene3D" id="3.20.20.190">
    <property type="entry name" value="Phosphatidylinositol (PI) phosphodiesterase"/>
    <property type="match status" value="2"/>
</dbReference>
<keyword evidence="1" id="KW-0443">Lipid metabolism</keyword>
<evidence type="ECO:0000259" key="3">
    <source>
        <dbReference type="PROSITE" id="PS50008"/>
    </source>
</evidence>
<dbReference type="PANTHER" id="PTHR10336:SF82">
    <property type="entry name" value="PHOSPHOINOSITIDE PHOSPHOLIPASE C"/>
    <property type="match status" value="1"/>
</dbReference>
<feature type="compositionally biased region" description="Basic and acidic residues" evidence="2">
    <location>
        <begin position="276"/>
        <end position="288"/>
    </location>
</feature>
<dbReference type="PROSITE" id="PS50007">
    <property type="entry name" value="PIPLC_X_DOMAIN"/>
    <property type="match status" value="1"/>
</dbReference>
<dbReference type="Pfam" id="PF00388">
    <property type="entry name" value="PI-PLC-X"/>
    <property type="match status" value="1"/>
</dbReference>
<dbReference type="EC" id="3.1.4.11" evidence="1"/>
<feature type="domain" description="PI-PLC Y-box" evidence="3">
    <location>
        <begin position="508"/>
        <end position="621"/>
    </location>
</feature>
<dbReference type="PRINTS" id="PR00390">
    <property type="entry name" value="PHPHLIPASEC"/>
</dbReference>